<evidence type="ECO:0000256" key="5">
    <source>
        <dbReference type="ARBA" id="ARBA00023136"/>
    </source>
</evidence>
<name>A0AAD4P9A5_PERFH</name>
<comment type="caution">
    <text evidence="8">The sequence shown here is derived from an EMBL/GenBank/DDBJ whole genome shotgun (WGS) entry which is preliminary data.</text>
</comment>
<feature type="transmembrane region" description="Helical" evidence="7">
    <location>
        <begin position="79"/>
        <end position="99"/>
    </location>
</feature>
<dbReference type="GO" id="GO:0016020">
    <property type="term" value="C:membrane"/>
    <property type="evidence" value="ECO:0007669"/>
    <property type="project" value="UniProtKB-SubCell"/>
</dbReference>
<dbReference type="PANTHER" id="PTHR11654">
    <property type="entry name" value="OLIGOPEPTIDE TRANSPORTER-RELATED"/>
    <property type="match status" value="1"/>
</dbReference>
<feature type="transmembrane region" description="Helical" evidence="7">
    <location>
        <begin position="52"/>
        <end position="73"/>
    </location>
</feature>
<comment type="similarity">
    <text evidence="2">Belongs to the major facilitator superfamily. Proton-dependent oligopeptide transporter (POT/PTR) (TC 2.A.17) family.</text>
</comment>
<evidence type="ECO:0000256" key="2">
    <source>
        <dbReference type="ARBA" id="ARBA00005982"/>
    </source>
</evidence>
<comment type="subcellular location">
    <subcellularLocation>
        <location evidence="1">Membrane</location>
        <topology evidence="1">Multi-pass membrane protein</topology>
    </subcellularLocation>
</comment>
<feature type="transmembrane region" description="Helical" evidence="7">
    <location>
        <begin position="285"/>
        <end position="307"/>
    </location>
</feature>
<evidence type="ECO:0000256" key="1">
    <source>
        <dbReference type="ARBA" id="ARBA00004141"/>
    </source>
</evidence>
<dbReference type="Pfam" id="PF00854">
    <property type="entry name" value="PTR2"/>
    <property type="match status" value="1"/>
</dbReference>
<evidence type="ECO:0000256" key="4">
    <source>
        <dbReference type="ARBA" id="ARBA00022989"/>
    </source>
</evidence>
<dbReference type="EMBL" id="SDAM02000094">
    <property type="protein sequence ID" value="KAH6830695.1"/>
    <property type="molecule type" value="Genomic_DNA"/>
</dbReference>
<gene>
    <name evidence="8" type="ORF">C2S53_014747</name>
</gene>
<proteinExistence type="inferred from homology"/>
<keyword evidence="9" id="KW-1185">Reference proteome</keyword>
<dbReference type="GO" id="GO:0022857">
    <property type="term" value="F:transmembrane transporter activity"/>
    <property type="evidence" value="ECO:0007669"/>
    <property type="project" value="InterPro"/>
</dbReference>
<feature type="transmembrane region" description="Helical" evidence="7">
    <location>
        <begin position="111"/>
        <end position="131"/>
    </location>
</feature>
<dbReference type="Gene3D" id="1.20.1250.20">
    <property type="entry name" value="MFS general substrate transporter like domains"/>
    <property type="match status" value="1"/>
</dbReference>
<dbReference type="InterPro" id="IPR036259">
    <property type="entry name" value="MFS_trans_sf"/>
</dbReference>
<feature type="transmembrane region" description="Helical" evidence="7">
    <location>
        <begin position="319"/>
        <end position="342"/>
    </location>
</feature>
<sequence>MGLKSSKYDAVFRKGILFILVLKFVDACVEYSLVAIMITHITEYGLVALPKAVSIVNVQDGTTAFLVLVVAFISDSYLGPFTSLVCTSLAYITGLWILYFYASHSESIKILVLYAAVMLIALGRAGCSISLKEFIGDQLRADDGSCDDDERKEKQVERHTNTLWHYVYTLGLSASVYMIGKETWIQLCMICGIAMGVAFMLFLAGSLLYEYSKPTKKSVINNLWRVFYAALVKRHLSHSGSHTSRFRWLDKAAVVESSPSVEEQVRKARLCTVEQVEEAKSLLNMVPLCTTFLVYGLLQATGNTFFVEQANYMNSNISVISLVVIKTFTAVLVSWICNHVFAKFQSKNNPNAKLVMLVRIGIGMILSPICCLVAWRVEVYRIENIVEKSVCISILWLAPQFFLLGSMQGLVFDGLVEIYSSLVPASLNKYGPSFAEFSLGIGHFLSLIFVLVFHNLFGDSYEVSRFEVYYRNLGFVCLANLLLYLCIIPYYLKQEPSDDVDQVTEELQSLEESCATVSSIKLEY</sequence>
<dbReference type="Proteomes" id="UP001190926">
    <property type="component" value="Unassembled WGS sequence"/>
</dbReference>
<dbReference type="SUPFAM" id="SSF103473">
    <property type="entry name" value="MFS general substrate transporter"/>
    <property type="match status" value="1"/>
</dbReference>
<dbReference type="AlphaFoldDB" id="A0AAD4P9A5"/>
<feature type="transmembrane region" description="Helical" evidence="7">
    <location>
        <begin position="187"/>
        <end position="209"/>
    </location>
</feature>
<evidence type="ECO:0000256" key="6">
    <source>
        <dbReference type="ARBA" id="ARBA00044504"/>
    </source>
</evidence>
<feature type="transmembrane region" description="Helical" evidence="7">
    <location>
        <begin position="16"/>
        <end position="40"/>
    </location>
</feature>
<reference evidence="8 9" key="1">
    <citation type="journal article" date="2021" name="Nat. Commun.">
        <title>Incipient diploidization of the medicinal plant Perilla within 10,000 years.</title>
        <authorList>
            <person name="Zhang Y."/>
            <person name="Shen Q."/>
            <person name="Leng L."/>
            <person name="Zhang D."/>
            <person name="Chen S."/>
            <person name="Shi Y."/>
            <person name="Ning Z."/>
            <person name="Chen S."/>
        </authorList>
    </citation>
    <scope>NUCLEOTIDE SEQUENCE [LARGE SCALE GENOMIC DNA]</scope>
    <source>
        <strain evidence="9">cv. PC099</strain>
    </source>
</reference>
<feature type="transmembrane region" description="Helical" evidence="7">
    <location>
        <begin position="389"/>
        <end position="412"/>
    </location>
</feature>
<comment type="similarity">
    <text evidence="6">Belongs to the major facilitator superfamily. Phosphate:H(+) symporter (TC 2.A.1.9) family.</text>
</comment>
<dbReference type="InterPro" id="IPR000109">
    <property type="entry name" value="POT_fam"/>
</dbReference>
<keyword evidence="3 7" id="KW-0812">Transmembrane</keyword>
<organism evidence="8 9">
    <name type="scientific">Perilla frutescens var. hirtella</name>
    <name type="common">Perilla citriodora</name>
    <name type="synonym">Perilla setoyensis</name>
    <dbReference type="NCBI Taxonomy" id="608512"/>
    <lineage>
        <taxon>Eukaryota</taxon>
        <taxon>Viridiplantae</taxon>
        <taxon>Streptophyta</taxon>
        <taxon>Embryophyta</taxon>
        <taxon>Tracheophyta</taxon>
        <taxon>Spermatophyta</taxon>
        <taxon>Magnoliopsida</taxon>
        <taxon>eudicotyledons</taxon>
        <taxon>Gunneridae</taxon>
        <taxon>Pentapetalae</taxon>
        <taxon>asterids</taxon>
        <taxon>lamiids</taxon>
        <taxon>Lamiales</taxon>
        <taxon>Lamiaceae</taxon>
        <taxon>Nepetoideae</taxon>
        <taxon>Elsholtzieae</taxon>
        <taxon>Perilla</taxon>
    </lineage>
</organism>
<keyword evidence="4 7" id="KW-1133">Transmembrane helix</keyword>
<evidence type="ECO:0000256" key="3">
    <source>
        <dbReference type="ARBA" id="ARBA00022692"/>
    </source>
</evidence>
<evidence type="ECO:0000313" key="8">
    <source>
        <dbReference type="EMBL" id="KAH6830695.1"/>
    </source>
</evidence>
<feature type="transmembrane region" description="Helical" evidence="7">
    <location>
        <begin position="437"/>
        <end position="457"/>
    </location>
</feature>
<feature type="transmembrane region" description="Helical" evidence="7">
    <location>
        <begin position="469"/>
        <end position="492"/>
    </location>
</feature>
<evidence type="ECO:0000313" key="9">
    <source>
        <dbReference type="Proteomes" id="UP001190926"/>
    </source>
</evidence>
<keyword evidence="5 7" id="KW-0472">Membrane</keyword>
<feature type="transmembrane region" description="Helical" evidence="7">
    <location>
        <begin position="354"/>
        <end position="377"/>
    </location>
</feature>
<protein>
    <submittedName>
        <fullName evidence="8">Uncharacterized protein</fullName>
    </submittedName>
</protein>
<accession>A0AAD4P9A5</accession>
<evidence type="ECO:0000256" key="7">
    <source>
        <dbReference type="SAM" id="Phobius"/>
    </source>
</evidence>